<evidence type="ECO:0000313" key="5">
    <source>
        <dbReference type="Proteomes" id="UP000002051"/>
    </source>
</evidence>
<dbReference type="Proteomes" id="UP000265566">
    <property type="component" value="Chromosome 4"/>
</dbReference>
<protein>
    <submittedName>
        <fullName evidence="2 4">Uncharacterized protein</fullName>
    </submittedName>
</protein>
<name>A0A072URC2_MEDTR</name>
<evidence type="ECO:0000313" key="3">
    <source>
        <dbReference type="EMBL" id="RHN63179.1"/>
    </source>
</evidence>
<reference evidence="2 5" key="2">
    <citation type="journal article" date="2014" name="BMC Genomics">
        <title>An improved genome release (version Mt4.0) for the model legume Medicago truncatula.</title>
        <authorList>
            <person name="Tang H."/>
            <person name="Krishnakumar V."/>
            <person name="Bidwell S."/>
            <person name="Rosen B."/>
            <person name="Chan A."/>
            <person name="Zhou S."/>
            <person name="Gentzbittel L."/>
            <person name="Childs K.L."/>
            <person name="Yandell M."/>
            <person name="Gundlach H."/>
            <person name="Mayer K.F."/>
            <person name="Schwartz D.C."/>
            <person name="Town C.D."/>
        </authorList>
    </citation>
    <scope>GENOME REANNOTATION</scope>
    <source>
        <strain evidence="2">A17</strain>
        <strain evidence="4 5">cv. Jemalong A17</strain>
    </source>
</reference>
<dbReference type="OrthoDB" id="1695119at2759"/>
<feature type="compositionally biased region" description="Basic residues" evidence="1">
    <location>
        <begin position="23"/>
        <end position="49"/>
    </location>
</feature>
<organism evidence="2 5">
    <name type="scientific">Medicago truncatula</name>
    <name type="common">Barrel medic</name>
    <name type="synonym">Medicago tribuloides</name>
    <dbReference type="NCBI Taxonomy" id="3880"/>
    <lineage>
        <taxon>Eukaryota</taxon>
        <taxon>Viridiplantae</taxon>
        <taxon>Streptophyta</taxon>
        <taxon>Embryophyta</taxon>
        <taxon>Tracheophyta</taxon>
        <taxon>Spermatophyta</taxon>
        <taxon>Magnoliopsida</taxon>
        <taxon>eudicotyledons</taxon>
        <taxon>Gunneridae</taxon>
        <taxon>Pentapetalae</taxon>
        <taxon>rosids</taxon>
        <taxon>fabids</taxon>
        <taxon>Fabales</taxon>
        <taxon>Fabaceae</taxon>
        <taxon>Papilionoideae</taxon>
        <taxon>50 kb inversion clade</taxon>
        <taxon>NPAAA clade</taxon>
        <taxon>Hologalegina</taxon>
        <taxon>IRL clade</taxon>
        <taxon>Trifolieae</taxon>
        <taxon>Medicago</taxon>
    </lineage>
</organism>
<dbReference type="EMBL" id="CM001220">
    <property type="protein sequence ID" value="KEH31618.1"/>
    <property type="molecule type" value="Genomic_DNA"/>
</dbReference>
<evidence type="ECO:0000313" key="4">
    <source>
        <dbReference type="EnsemblPlants" id="KEH31618"/>
    </source>
</evidence>
<dbReference type="EMBL" id="PSQE01000004">
    <property type="protein sequence ID" value="RHN63179.1"/>
    <property type="molecule type" value="Genomic_DNA"/>
</dbReference>
<feature type="region of interest" description="Disordered" evidence="1">
    <location>
        <begin position="22"/>
        <end position="67"/>
    </location>
</feature>
<reference evidence="4" key="3">
    <citation type="submission" date="2015-04" db="UniProtKB">
        <authorList>
            <consortium name="EnsemblPlants"/>
        </authorList>
    </citation>
    <scope>IDENTIFICATION</scope>
    <source>
        <strain evidence="4">cv. Jemalong A17</strain>
    </source>
</reference>
<dbReference type="Proteomes" id="UP000002051">
    <property type="component" value="Chromosome 4"/>
</dbReference>
<reference evidence="2 5" key="1">
    <citation type="journal article" date="2011" name="Nature">
        <title>The Medicago genome provides insight into the evolution of rhizobial symbioses.</title>
        <authorList>
            <person name="Young N.D."/>
            <person name="Debelle F."/>
            <person name="Oldroyd G.E."/>
            <person name="Geurts R."/>
            <person name="Cannon S.B."/>
            <person name="Udvardi M.K."/>
            <person name="Benedito V.A."/>
            <person name="Mayer K.F."/>
            <person name="Gouzy J."/>
            <person name="Schoof H."/>
            <person name="Van de Peer Y."/>
            <person name="Proost S."/>
            <person name="Cook D.R."/>
            <person name="Meyers B.C."/>
            <person name="Spannagl M."/>
            <person name="Cheung F."/>
            <person name="De Mita S."/>
            <person name="Krishnakumar V."/>
            <person name="Gundlach H."/>
            <person name="Zhou S."/>
            <person name="Mudge J."/>
            <person name="Bharti A.K."/>
            <person name="Murray J.D."/>
            <person name="Naoumkina M.A."/>
            <person name="Rosen B."/>
            <person name="Silverstein K.A."/>
            <person name="Tang H."/>
            <person name="Rombauts S."/>
            <person name="Zhao P.X."/>
            <person name="Zhou P."/>
            <person name="Barbe V."/>
            <person name="Bardou P."/>
            <person name="Bechner M."/>
            <person name="Bellec A."/>
            <person name="Berger A."/>
            <person name="Berges H."/>
            <person name="Bidwell S."/>
            <person name="Bisseling T."/>
            <person name="Choisne N."/>
            <person name="Couloux A."/>
            <person name="Denny R."/>
            <person name="Deshpande S."/>
            <person name="Dai X."/>
            <person name="Doyle J.J."/>
            <person name="Dudez A.M."/>
            <person name="Farmer A.D."/>
            <person name="Fouteau S."/>
            <person name="Franken C."/>
            <person name="Gibelin C."/>
            <person name="Gish J."/>
            <person name="Goldstein S."/>
            <person name="Gonzalez A.J."/>
            <person name="Green P.J."/>
            <person name="Hallab A."/>
            <person name="Hartog M."/>
            <person name="Hua A."/>
            <person name="Humphray S.J."/>
            <person name="Jeong D.H."/>
            <person name="Jing Y."/>
            <person name="Jocker A."/>
            <person name="Kenton S.M."/>
            <person name="Kim D.J."/>
            <person name="Klee K."/>
            <person name="Lai H."/>
            <person name="Lang C."/>
            <person name="Lin S."/>
            <person name="Macmil S.L."/>
            <person name="Magdelenat G."/>
            <person name="Matthews L."/>
            <person name="McCorrison J."/>
            <person name="Monaghan E.L."/>
            <person name="Mun J.H."/>
            <person name="Najar F.Z."/>
            <person name="Nicholson C."/>
            <person name="Noirot C."/>
            <person name="O'Bleness M."/>
            <person name="Paule C.R."/>
            <person name="Poulain J."/>
            <person name="Prion F."/>
            <person name="Qin B."/>
            <person name="Qu C."/>
            <person name="Retzel E.F."/>
            <person name="Riddle C."/>
            <person name="Sallet E."/>
            <person name="Samain S."/>
            <person name="Samson N."/>
            <person name="Sanders I."/>
            <person name="Saurat O."/>
            <person name="Scarpelli C."/>
            <person name="Schiex T."/>
            <person name="Segurens B."/>
            <person name="Severin A.J."/>
            <person name="Sherrier D.J."/>
            <person name="Shi R."/>
            <person name="Sims S."/>
            <person name="Singer S.R."/>
            <person name="Sinharoy S."/>
            <person name="Sterck L."/>
            <person name="Viollet A."/>
            <person name="Wang B.B."/>
            <person name="Wang K."/>
            <person name="Wang M."/>
            <person name="Wang X."/>
            <person name="Warfsmann J."/>
            <person name="Weissenbach J."/>
            <person name="White D.D."/>
            <person name="White J.D."/>
            <person name="Wiley G.B."/>
            <person name="Wincker P."/>
            <person name="Xing Y."/>
            <person name="Yang L."/>
            <person name="Yao Z."/>
            <person name="Ying F."/>
            <person name="Zhai J."/>
            <person name="Zhou L."/>
            <person name="Zuber A."/>
            <person name="Denarie J."/>
            <person name="Dixon R.A."/>
            <person name="May G.D."/>
            <person name="Schwartz D.C."/>
            <person name="Rogers J."/>
            <person name="Quetier F."/>
            <person name="Town C.D."/>
            <person name="Roe B.A."/>
        </authorList>
    </citation>
    <scope>NUCLEOTIDE SEQUENCE [LARGE SCALE GENOMIC DNA]</scope>
    <source>
        <strain evidence="2">A17</strain>
        <strain evidence="4 5">cv. Jemalong A17</strain>
    </source>
</reference>
<sequence>MPTKQVSYRKDKAVLVKVYVEKPKKKRSSSSIQQHHHHHHHHYHIHHTVKQQGIDGSASTSSSKGYDRRSGLLMYSRLLRNSTKGGASSMPLLPKDSANNNIQTPIVQMNSLKKKPKNAGTPGCFGNWKLLIPSFLRPWSNDPKKEKKKKKGISGNGFKKLQVSRGKSIIPKVFSTCK</sequence>
<dbReference type="EnsemblPlants" id="KEH31618">
    <property type="protein sequence ID" value="KEH31618"/>
    <property type="gene ID" value="MTR_4g099310"/>
</dbReference>
<proteinExistence type="predicted"/>
<dbReference type="Gramene" id="rna25853">
    <property type="protein sequence ID" value="RHN63179.1"/>
    <property type="gene ID" value="gene25853"/>
</dbReference>
<dbReference type="KEGG" id="mtr:25493590"/>
<gene>
    <name evidence="4" type="primary">25493590</name>
    <name evidence="2" type="ordered locus">MTR_4g099310</name>
    <name evidence="3" type="ORF">MtrunA17_Chr4g0055511</name>
</gene>
<keyword evidence="5" id="KW-1185">Reference proteome</keyword>
<evidence type="ECO:0000256" key="1">
    <source>
        <dbReference type="SAM" id="MobiDB-lite"/>
    </source>
</evidence>
<dbReference type="HOGENOM" id="CLU_126824_0_0_1"/>
<reference evidence="6" key="4">
    <citation type="journal article" date="2018" name="Nat. Plants">
        <title>Whole-genome landscape of Medicago truncatula symbiotic genes.</title>
        <authorList>
            <person name="Pecrix Y."/>
            <person name="Staton S.E."/>
            <person name="Sallet E."/>
            <person name="Lelandais-Briere C."/>
            <person name="Moreau S."/>
            <person name="Carrere S."/>
            <person name="Blein T."/>
            <person name="Jardinaud M.F."/>
            <person name="Latrasse D."/>
            <person name="Zouine M."/>
            <person name="Zahm M."/>
            <person name="Kreplak J."/>
            <person name="Mayjonade B."/>
            <person name="Satge C."/>
            <person name="Perez M."/>
            <person name="Cauet S."/>
            <person name="Marande W."/>
            <person name="Chantry-Darmon C."/>
            <person name="Lopez-Roques C."/>
            <person name="Bouchez O."/>
            <person name="Berard A."/>
            <person name="Debelle F."/>
            <person name="Munos S."/>
            <person name="Bendahmane A."/>
            <person name="Berges H."/>
            <person name="Niebel A."/>
            <person name="Buitink J."/>
            <person name="Frugier F."/>
            <person name="Benhamed M."/>
            <person name="Crespi M."/>
            <person name="Gouzy J."/>
            <person name="Gamas P."/>
        </authorList>
    </citation>
    <scope>NUCLEOTIDE SEQUENCE [LARGE SCALE GENOMIC DNA]</scope>
    <source>
        <strain evidence="6">cv. Jemalong A17</strain>
    </source>
</reference>
<dbReference type="AlphaFoldDB" id="A0A072URC2"/>
<reference evidence="3" key="5">
    <citation type="journal article" date="2018" name="Nat. Plants">
        <title>Whole-genome landscape of Medicago truncatula symbiotic genes.</title>
        <authorList>
            <person name="Pecrix Y."/>
            <person name="Gamas P."/>
            <person name="Carrere S."/>
        </authorList>
    </citation>
    <scope>NUCLEOTIDE SEQUENCE</scope>
    <source>
        <tissue evidence="3">Leaves</tissue>
    </source>
</reference>
<accession>A0A072URC2</accession>
<evidence type="ECO:0000313" key="6">
    <source>
        <dbReference type="Proteomes" id="UP000265566"/>
    </source>
</evidence>
<evidence type="ECO:0000313" key="2">
    <source>
        <dbReference type="EMBL" id="KEH31618.1"/>
    </source>
</evidence>